<dbReference type="Gene3D" id="2.40.50.140">
    <property type="entry name" value="Nucleic acid-binding proteins"/>
    <property type="match status" value="1"/>
</dbReference>
<accession>A0ABX1Q3L5</accession>
<dbReference type="PANTHER" id="PTHR12962:SF1">
    <property type="entry name" value="COLD SHOCK DOMAIN-CONTAINING PROTEIN CG9705"/>
    <property type="match status" value="1"/>
</dbReference>
<sequence>MRIDGTLGKWNDDRGFGFITPKDGGPEVFAHISAFPRDGRRPQVGEVLSFEIGLDKEGKKRAINIARPGAPRSVPP</sequence>
<keyword evidence="1" id="KW-0597">Phosphoprotein</keyword>
<reference evidence="4 5" key="1">
    <citation type="submission" date="2019-12" db="EMBL/GenBank/DDBJ databases">
        <title>Comparative genomics gives insights into the taxonomy of the Azoarcus-Aromatoleum group and reveals separate origins of nif in the plant-associated Azoarcus and non-plant-associated Aromatoleum sub-groups.</title>
        <authorList>
            <person name="Lafos M."/>
            <person name="Maluk M."/>
            <person name="Batista M."/>
            <person name="Junghare M."/>
            <person name="Carmona M."/>
            <person name="Faoro H."/>
            <person name="Cruz L.M."/>
            <person name="Battistoni F."/>
            <person name="De Souza E."/>
            <person name="Pedrosa F."/>
            <person name="Chen W.-M."/>
            <person name="Poole P.S."/>
            <person name="Dixon R.A."/>
            <person name="James E.K."/>
        </authorList>
    </citation>
    <scope>NUCLEOTIDE SEQUENCE [LARGE SCALE GENOMIC DNA]</scope>
    <source>
        <strain evidence="4 5">Td21</strain>
    </source>
</reference>
<name>A0ABX1Q3L5_9RHOO</name>
<dbReference type="InterPro" id="IPR012340">
    <property type="entry name" value="NA-bd_OB-fold"/>
</dbReference>
<comment type="caution">
    <text evidence="4">The sequence shown here is derived from an EMBL/GenBank/DDBJ whole genome shotgun (WGS) entry which is preliminary data.</text>
</comment>
<keyword evidence="5" id="KW-1185">Reference proteome</keyword>
<evidence type="ECO:0000256" key="1">
    <source>
        <dbReference type="ARBA" id="ARBA00022553"/>
    </source>
</evidence>
<proteinExistence type="predicted"/>
<dbReference type="SMART" id="SM00357">
    <property type="entry name" value="CSP"/>
    <property type="match status" value="1"/>
</dbReference>
<evidence type="ECO:0000313" key="4">
    <source>
        <dbReference type="EMBL" id="NMG46321.1"/>
    </source>
</evidence>
<dbReference type="SUPFAM" id="SSF50249">
    <property type="entry name" value="Nucleic acid-binding proteins"/>
    <property type="match status" value="1"/>
</dbReference>
<dbReference type="InterPro" id="IPR011129">
    <property type="entry name" value="CSD"/>
</dbReference>
<dbReference type="InterPro" id="IPR052069">
    <property type="entry name" value="Ca-reg_mRNA-binding_domain"/>
</dbReference>
<gene>
    <name evidence="4" type="ORF">GPA22_21610</name>
</gene>
<organism evidence="4 5">
    <name type="scientific">Aromatoleum toluvorans</name>
    <dbReference type="NCBI Taxonomy" id="92002"/>
    <lineage>
        <taxon>Bacteria</taxon>
        <taxon>Pseudomonadati</taxon>
        <taxon>Pseudomonadota</taxon>
        <taxon>Betaproteobacteria</taxon>
        <taxon>Rhodocyclales</taxon>
        <taxon>Rhodocyclaceae</taxon>
        <taxon>Aromatoleum</taxon>
    </lineage>
</organism>
<dbReference type="PROSITE" id="PS51857">
    <property type="entry name" value="CSD_2"/>
    <property type="match status" value="1"/>
</dbReference>
<protein>
    <submittedName>
        <fullName evidence="4">Cold-shock protein</fullName>
    </submittedName>
</protein>
<dbReference type="Pfam" id="PF00313">
    <property type="entry name" value="CSD"/>
    <property type="match status" value="1"/>
</dbReference>
<feature type="domain" description="CSD" evidence="3">
    <location>
        <begin position="2"/>
        <end position="67"/>
    </location>
</feature>
<evidence type="ECO:0000259" key="3">
    <source>
        <dbReference type="PROSITE" id="PS51857"/>
    </source>
</evidence>
<dbReference type="InterPro" id="IPR019844">
    <property type="entry name" value="CSD_CS"/>
</dbReference>
<dbReference type="CDD" id="cd04458">
    <property type="entry name" value="CSP_CDS"/>
    <property type="match status" value="1"/>
</dbReference>
<comment type="subcellular location">
    <subcellularLocation>
        <location evidence="2">Cytoplasm</location>
    </subcellularLocation>
</comment>
<dbReference type="Proteomes" id="UP000623795">
    <property type="component" value="Unassembled WGS sequence"/>
</dbReference>
<feature type="non-terminal residue" evidence="4">
    <location>
        <position position="76"/>
    </location>
</feature>
<dbReference type="InterPro" id="IPR002059">
    <property type="entry name" value="CSP_DNA-bd"/>
</dbReference>
<dbReference type="PANTHER" id="PTHR12962">
    <property type="entry name" value="CALCIUM-REGULATED HEAT STABLE PROTEIN CRHSP-24-RELATED"/>
    <property type="match status" value="1"/>
</dbReference>
<dbReference type="EMBL" id="WTVN01000061">
    <property type="protein sequence ID" value="NMG46321.1"/>
    <property type="molecule type" value="Genomic_DNA"/>
</dbReference>
<evidence type="ECO:0000313" key="5">
    <source>
        <dbReference type="Proteomes" id="UP000623795"/>
    </source>
</evidence>
<evidence type="ECO:0000256" key="2">
    <source>
        <dbReference type="RuleBase" id="RU000408"/>
    </source>
</evidence>
<dbReference type="PROSITE" id="PS00352">
    <property type="entry name" value="CSD_1"/>
    <property type="match status" value="1"/>
</dbReference>